<dbReference type="EMBL" id="LJRI01001299">
    <property type="protein sequence ID" value="KPY65513.1"/>
    <property type="molecule type" value="Genomic_DNA"/>
</dbReference>
<evidence type="ECO:0000256" key="1">
    <source>
        <dbReference type="SAM" id="MobiDB-lite"/>
    </source>
</evidence>
<sequence>MKRQHQDAQRVMPVQPRTLALARAEGKKFLEDFLVNDDPADECDKHHHRGNGRQPAAPGMWHLQLVMKSIKEVAATGFARLHFAAGLRIKQFAHEVVALPGLALRQPANRQARRAFVRQADEPARRPGSMVLQVILSPLHAGTGIKGAQRDLRLHPLGDLILEVGKRARQKNREQQPAKQQPDPRVQPGHCLTETVLHSSHRTPAYAAPSNAHGVSTPTQACSAVRQAKHQSTATR</sequence>
<dbReference type="AlphaFoldDB" id="A0A0Q0APV9"/>
<evidence type="ECO:0000313" key="2">
    <source>
        <dbReference type="EMBL" id="KPY65513.1"/>
    </source>
</evidence>
<comment type="caution">
    <text evidence="2">The sequence shown here is derived from an EMBL/GenBank/DDBJ whole genome shotgun (WGS) entry which is preliminary data.</text>
</comment>
<evidence type="ECO:0000313" key="3">
    <source>
        <dbReference type="Proteomes" id="UP000050384"/>
    </source>
</evidence>
<feature type="region of interest" description="Disordered" evidence="1">
    <location>
        <begin position="168"/>
        <end position="236"/>
    </location>
</feature>
<organism evidence="2 3">
    <name type="scientific">Pseudomonas syringae pv. spinaceae</name>
    <dbReference type="NCBI Taxonomy" id="264459"/>
    <lineage>
        <taxon>Bacteria</taxon>
        <taxon>Pseudomonadati</taxon>
        <taxon>Pseudomonadota</taxon>
        <taxon>Gammaproteobacteria</taxon>
        <taxon>Pseudomonadales</taxon>
        <taxon>Pseudomonadaceae</taxon>
        <taxon>Pseudomonas</taxon>
        <taxon>Pseudomonas syringae</taxon>
    </lineage>
</organism>
<accession>A0A0Q0APV9</accession>
<name>A0A0Q0APV9_PSESX</name>
<keyword evidence="2" id="KW-0223">Dioxygenase</keyword>
<feature type="compositionally biased region" description="Polar residues" evidence="1">
    <location>
        <begin position="213"/>
        <end position="222"/>
    </location>
</feature>
<dbReference type="Proteomes" id="UP000050384">
    <property type="component" value="Unassembled WGS sequence"/>
</dbReference>
<protein>
    <submittedName>
        <fullName evidence="2">Homogentisate 1,2-dioxygenase</fullName>
    </submittedName>
</protein>
<reference evidence="2 3" key="1">
    <citation type="submission" date="2015-09" db="EMBL/GenBank/DDBJ databases">
        <title>Genome announcement of multiple Pseudomonas syringae strains.</title>
        <authorList>
            <person name="Thakur S."/>
            <person name="Wang P.W."/>
            <person name="Gong Y."/>
            <person name="Weir B.S."/>
            <person name="Guttman D.S."/>
        </authorList>
    </citation>
    <scope>NUCLEOTIDE SEQUENCE [LARGE SCALE GENOMIC DNA]</scope>
    <source>
        <strain evidence="2 3">ICMP16929</strain>
    </source>
</reference>
<proteinExistence type="predicted"/>
<keyword evidence="2" id="KW-0560">Oxidoreductase</keyword>
<dbReference type="GO" id="GO:0051213">
    <property type="term" value="F:dioxygenase activity"/>
    <property type="evidence" value="ECO:0007669"/>
    <property type="project" value="UniProtKB-KW"/>
</dbReference>
<gene>
    <name evidence="2" type="ORF">ALO94_201081</name>
</gene>